<dbReference type="InterPro" id="IPR003352">
    <property type="entry name" value="PTS_EIIC"/>
</dbReference>
<dbReference type="InterPro" id="IPR018113">
    <property type="entry name" value="PTrfase_EIIB_Cys"/>
</dbReference>
<feature type="transmembrane region" description="Helical" evidence="12">
    <location>
        <begin position="421"/>
        <end position="446"/>
    </location>
</feature>
<keyword evidence="7 12" id="KW-0812">Transmembrane</keyword>
<dbReference type="Pfam" id="PF00358">
    <property type="entry name" value="PTS_EIIA_1"/>
    <property type="match status" value="1"/>
</dbReference>
<feature type="transmembrane region" description="Helical" evidence="12">
    <location>
        <begin position="176"/>
        <end position="194"/>
    </location>
</feature>
<comment type="caution">
    <text evidence="16">The sequence shown here is derived from an EMBL/GenBank/DDBJ whole genome shotgun (WGS) entry which is preliminary data.</text>
</comment>
<dbReference type="RefSeq" id="WP_284305055.1">
    <property type="nucleotide sequence ID" value="NZ_BSUO01000001.1"/>
</dbReference>
<proteinExistence type="predicted"/>
<dbReference type="InterPro" id="IPR036878">
    <property type="entry name" value="Glu_permease_IIB"/>
</dbReference>
<evidence type="ECO:0000256" key="12">
    <source>
        <dbReference type="SAM" id="Phobius"/>
    </source>
</evidence>
<dbReference type="PANTHER" id="PTHR30175">
    <property type="entry name" value="PHOSPHOTRANSFERASE SYSTEM TRANSPORT PROTEIN"/>
    <property type="match status" value="1"/>
</dbReference>
<dbReference type="NCBIfam" id="TIGR01995">
    <property type="entry name" value="PTS-II-ABC-beta"/>
    <property type="match status" value="1"/>
</dbReference>
<feature type="transmembrane region" description="Helical" evidence="12">
    <location>
        <begin position="383"/>
        <end position="409"/>
    </location>
</feature>
<dbReference type="PANTHER" id="PTHR30175:SF1">
    <property type="entry name" value="PTS SYSTEM ARBUTIN-, CELLOBIOSE-, AND SALICIN-SPECIFIC EIIBC COMPONENT-RELATED"/>
    <property type="match status" value="1"/>
</dbReference>
<evidence type="ECO:0000259" key="14">
    <source>
        <dbReference type="PROSITE" id="PS51098"/>
    </source>
</evidence>
<keyword evidence="3" id="KW-1003">Cell membrane</keyword>
<accession>A0ABQ6IU99</accession>
<dbReference type="InterPro" id="IPR011297">
    <property type="entry name" value="PTS_IIABC_b_glu"/>
</dbReference>
<evidence type="ECO:0000256" key="8">
    <source>
        <dbReference type="ARBA" id="ARBA00022777"/>
    </source>
</evidence>
<dbReference type="SUPFAM" id="SSF51261">
    <property type="entry name" value="Duplicated hybrid motif"/>
    <property type="match status" value="1"/>
</dbReference>
<dbReference type="Gene3D" id="3.30.1360.60">
    <property type="entry name" value="Glucose permease domain IIB"/>
    <property type="match status" value="1"/>
</dbReference>
<feature type="transmembrane region" description="Helical" evidence="12">
    <location>
        <begin position="286"/>
        <end position="309"/>
    </location>
</feature>
<keyword evidence="5" id="KW-0808">Transferase</keyword>
<keyword evidence="6" id="KW-0598">Phosphotransferase system</keyword>
<keyword evidence="10 12" id="KW-0472">Membrane</keyword>
<feature type="transmembrane region" description="Helical" evidence="12">
    <location>
        <begin position="145"/>
        <end position="164"/>
    </location>
</feature>
<dbReference type="PROSITE" id="PS01035">
    <property type="entry name" value="PTS_EIIB_TYPE_1_CYS"/>
    <property type="match status" value="1"/>
</dbReference>
<evidence type="ECO:0000313" key="16">
    <source>
        <dbReference type="EMBL" id="GMA41510.1"/>
    </source>
</evidence>
<name>A0ABQ6IU99_9MICO</name>
<dbReference type="InterPro" id="IPR001996">
    <property type="entry name" value="PTS_IIB_1"/>
</dbReference>
<keyword evidence="4" id="KW-0762">Sugar transport</keyword>
<reference evidence="17" key="1">
    <citation type="journal article" date="2019" name="Int. J. Syst. Evol. Microbiol.">
        <title>The Global Catalogue of Microorganisms (GCM) 10K type strain sequencing project: providing services to taxonomists for standard genome sequencing and annotation.</title>
        <authorList>
            <consortium name="The Broad Institute Genomics Platform"/>
            <consortium name="The Broad Institute Genome Sequencing Center for Infectious Disease"/>
            <person name="Wu L."/>
            <person name="Ma J."/>
        </authorList>
    </citation>
    <scope>NUCLEOTIDE SEQUENCE [LARGE SCALE GENOMIC DNA]</scope>
    <source>
        <strain evidence="17">NBRC 113072</strain>
    </source>
</reference>
<evidence type="ECO:0000313" key="17">
    <source>
        <dbReference type="Proteomes" id="UP001157126"/>
    </source>
</evidence>
<evidence type="ECO:0000256" key="5">
    <source>
        <dbReference type="ARBA" id="ARBA00022679"/>
    </source>
</evidence>
<evidence type="ECO:0000256" key="11">
    <source>
        <dbReference type="PROSITE-ProRule" id="PRU00421"/>
    </source>
</evidence>
<evidence type="ECO:0000256" key="9">
    <source>
        <dbReference type="ARBA" id="ARBA00022989"/>
    </source>
</evidence>
<feature type="transmembrane region" description="Helical" evidence="12">
    <location>
        <begin position="104"/>
        <end position="125"/>
    </location>
</feature>
<dbReference type="InterPro" id="IPR013013">
    <property type="entry name" value="PTS_EIIC_1"/>
</dbReference>
<evidence type="ECO:0000256" key="3">
    <source>
        <dbReference type="ARBA" id="ARBA00022475"/>
    </source>
</evidence>
<feature type="domain" description="PTS EIIC type-1" evidence="15">
    <location>
        <begin position="106"/>
        <end position="459"/>
    </location>
</feature>
<evidence type="ECO:0000256" key="1">
    <source>
        <dbReference type="ARBA" id="ARBA00004651"/>
    </source>
</evidence>
<evidence type="ECO:0000256" key="6">
    <source>
        <dbReference type="ARBA" id="ARBA00022683"/>
    </source>
</evidence>
<keyword evidence="2" id="KW-0813">Transport</keyword>
<organism evidence="16 17">
    <name type="scientific">Mobilicoccus caccae</name>
    <dbReference type="NCBI Taxonomy" id="1859295"/>
    <lineage>
        <taxon>Bacteria</taxon>
        <taxon>Bacillati</taxon>
        <taxon>Actinomycetota</taxon>
        <taxon>Actinomycetes</taxon>
        <taxon>Micrococcales</taxon>
        <taxon>Dermatophilaceae</taxon>
        <taxon>Mobilicoccus</taxon>
    </lineage>
</organism>
<sequence length="642" mass="65768">MGSVDYRTLAGDILRLTGGEENLASFTHCATRLRLKLRDEDKADTAAVEKLPGVITVRRSGGQYQVVIGNNVPTVYAEMAQLAGTKAATDDDRPAAKGNILDRFIELISSILLPLLWPLAGAGLLKAFLAAATQFGWLSAESTTNVILAASADAIFYFLPVFLAVTSAKRFRADPFTAMAIAGTLVYPSIVALAESPDPVTFFGLPVVMMSYTSSLIPIIIAVWLQGYLERWLDRVLPGAIRNFTRPLLVLLIMVPLVLLTVGPATTLVANAVSAGVTSVFSFAPWLGGLVLGGLWQVLVMFGLHWGLVPVMLNDLTTQGFTVLGGPIPAAVLAQGAATLAVLLRSRSAKRRGVAGPAALSGILAGVTEPGIYGVNLPLKLPFYFGLAGGAIGGAVAAAGGSANTAFVFPSLLGLPAYMQVGNFTLQLIGCGLAMAIAFVLTFLFASREVPDADPAGDAPPAPVPADELPAGAGVAGSDGAAGTTATATRARVLDLLAPMSGRTIELAAVTDPVFSSGALGAGVGIVPSEGVVRAPVAGEVLTAAATGHAFGIRTEGGAEVLIHVGIDTVQLDGRHFEPAVKAGAHVRAGDMLGRVDLDAVAAAGYDTTTIVTVTNTAQLAEVLPAAPADVAAGDPVIAVQF</sequence>
<dbReference type="InterPro" id="IPR001127">
    <property type="entry name" value="PTS_EIIA_1_perm"/>
</dbReference>
<keyword evidence="9 12" id="KW-1133">Transmembrane helix</keyword>
<dbReference type="PROSITE" id="PS51103">
    <property type="entry name" value="PTS_EIIC_TYPE_1"/>
    <property type="match status" value="1"/>
</dbReference>
<dbReference type="InterPro" id="IPR011055">
    <property type="entry name" value="Dup_hybrid_motif"/>
</dbReference>
<evidence type="ECO:0000256" key="2">
    <source>
        <dbReference type="ARBA" id="ARBA00022448"/>
    </source>
</evidence>
<feature type="transmembrane region" description="Helical" evidence="12">
    <location>
        <begin position="248"/>
        <end position="274"/>
    </location>
</feature>
<evidence type="ECO:0000256" key="7">
    <source>
        <dbReference type="ARBA" id="ARBA00022692"/>
    </source>
</evidence>
<dbReference type="CDD" id="cd00212">
    <property type="entry name" value="PTS_IIB_glc"/>
    <property type="match status" value="1"/>
</dbReference>
<comment type="subcellular location">
    <subcellularLocation>
        <location evidence="1">Cell membrane</location>
        <topology evidence="1">Multi-pass membrane protein</topology>
    </subcellularLocation>
</comment>
<dbReference type="PROSITE" id="PS51093">
    <property type="entry name" value="PTS_EIIA_TYPE_1"/>
    <property type="match status" value="1"/>
</dbReference>
<dbReference type="Gene3D" id="2.70.70.10">
    <property type="entry name" value="Glucose Permease (Domain IIA)"/>
    <property type="match status" value="1"/>
</dbReference>
<dbReference type="SUPFAM" id="SSF55604">
    <property type="entry name" value="Glucose permease domain IIB"/>
    <property type="match status" value="1"/>
</dbReference>
<keyword evidence="8" id="KW-0418">Kinase</keyword>
<dbReference type="Proteomes" id="UP001157126">
    <property type="component" value="Unassembled WGS sequence"/>
</dbReference>
<gene>
    <name evidence="16" type="ORF">GCM10025883_35550</name>
</gene>
<dbReference type="PROSITE" id="PS00371">
    <property type="entry name" value="PTS_EIIA_TYPE_1_HIS"/>
    <property type="match status" value="1"/>
</dbReference>
<evidence type="ECO:0000256" key="4">
    <source>
        <dbReference type="ARBA" id="ARBA00022597"/>
    </source>
</evidence>
<dbReference type="EMBL" id="BSUO01000001">
    <property type="protein sequence ID" value="GMA41510.1"/>
    <property type="molecule type" value="Genomic_DNA"/>
</dbReference>
<feature type="domain" description="PTS EIIA type-1" evidence="13">
    <location>
        <begin position="512"/>
        <end position="616"/>
    </location>
</feature>
<dbReference type="PROSITE" id="PS51098">
    <property type="entry name" value="PTS_EIIB_TYPE_1"/>
    <property type="match status" value="1"/>
</dbReference>
<evidence type="ECO:0000259" key="15">
    <source>
        <dbReference type="PROSITE" id="PS51103"/>
    </source>
</evidence>
<feature type="transmembrane region" description="Helical" evidence="12">
    <location>
        <begin position="200"/>
        <end position="227"/>
    </location>
</feature>
<feature type="domain" description="PTS EIIB type-1" evidence="14">
    <location>
        <begin position="7"/>
        <end position="89"/>
    </location>
</feature>
<protein>
    <submittedName>
        <fullName evidence="16">PTS beta-glucoside transporter subunit EIIBCA</fullName>
    </submittedName>
</protein>
<keyword evidence="17" id="KW-1185">Reference proteome</keyword>
<feature type="active site" description="Phosphocysteine intermediate; for EIIB activity" evidence="11">
    <location>
        <position position="29"/>
    </location>
</feature>
<dbReference type="Pfam" id="PF02378">
    <property type="entry name" value="PTS_EIIC"/>
    <property type="match status" value="1"/>
</dbReference>
<feature type="transmembrane region" description="Helical" evidence="12">
    <location>
        <begin position="321"/>
        <end position="344"/>
    </location>
</feature>
<dbReference type="InterPro" id="IPR050558">
    <property type="entry name" value="PTS_Sugar-Specific_Components"/>
</dbReference>
<dbReference type="NCBIfam" id="TIGR00830">
    <property type="entry name" value="PTBA"/>
    <property type="match status" value="1"/>
</dbReference>
<evidence type="ECO:0000259" key="13">
    <source>
        <dbReference type="PROSITE" id="PS51093"/>
    </source>
</evidence>
<evidence type="ECO:0000256" key="10">
    <source>
        <dbReference type="ARBA" id="ARBA00023136"/>
    </source>
</evidence>
<dbReference type="Pfam" id="PF00367">
    <property type="entry name" value="PTS_EIIB"/>
    <property type="match status" value="1"/>
</dbReference>